<dbReference type="EMBL" id="BRXX01000501">
    <property type="protein sequence ID" value="GMI14530.1"/>
    <property type="molecule type" value="Genomic_DNA"/>
</dbReference>
<keyword evidence="1" id="KW-1133">Transmembrane helix</keyword>
<feature type="transmembrane region" description="Helical" evidence="1">
    <location>
        <begin position="50"/>
        <end position="72"/>
    </location>
</feature>
<evidence type="ECO:0000313" key="2">
    <source>
        <dbReference type="EMBL" id="GMI14530.1"/>
    </source>
</evidence>
<keyword evidence="1" id="KW-0472">Membrane</keyword>
<gene>
    <name evidence="2" type="ORF">TrVE_jg10512</name>
</gene>
<name>A0A9W7FM46_9STRA</name>
<accession>A0A9W7FM46</accession>
<protein>
    <submittedName>
        <fullName evidence="2">Uncharacterized protein</fullName>
    </submittedName>
</protein>
<dbReference type="Proteomes" id="UP001165160">
    <property type="component" value="Unassembled WGS sequence"/>
</dbReference>
<sequence>MWIVGYTFFNLTSAPKAGQPNNAEVWLKNWGLVSEKFHFSMRFDFNFLGYLWHLHFHHWLYLLLSSIFLYLIRHSNIFTLHMTTYWGVQSFCLGGCCQGLKYEDWSHCLTARKADSEEICKGAKETKKTTIKVATVNSCTASPSRKSLYVRLILLLVVTLPPQSTVSSLLFCVPSVPSQQFHKYLARNHRIQTLLEQTPDLTPAESAELLGLQSKPDTYNVTNFTPSHLNFKRYHNEIFSNLTSPSSLLFYLDGPTASTTLHLLNTSHPPKNLYTANYSPTTSSHLSTLLPNSYHGPASTVLSTTLSSIPFSGAYLDLCTGQISKILSLLSCLLPRVSVGEEFVLGVTITNASPCGKSLFNRVIEMEQFIFKQGWEKVERVFDEGEKWGVEGGWGEDGGVVCLWYVLER</sequence>
<dbReference type="AlphaFoldDB" id="A0A9W7FM46"/>
<proteinExistence type="predicted"/>
<organism evidence="2 3">
    <name type="scientific">Triparma verrucosa</name>
    <dbReference type="NCBI Taxonomy" id="1606542"/>
    <lineage>
        <taxon>Eukaryota</taxon>
        <taxon>Sar</taxon>
        <taxon>Stramenopiles</taxon>
        <taxon>Ochrophyta</taxon>
        <taxon>Bolidophyceae</taxon>
        <taxon>Parmales</taxon>
        <taxon>Triparmaceae</taxon>
        <taxon>Triparma</taxon>
    </lineage>
</organism>
<comment type="caution">
    <text evidence="2">The sequence shown here is derived from an EMBL/GenBank/DDBJ whole genome shotgun (WGS) entry which is preliminary data.</text>
</comment>
<keyword evidence="1" id="KW-0812">Transmembrane</keyword>
<reference evidence="3" key="1">
    <citation type="journal article" date="2023" name="Commun. Biol.">
        <title>Genome analysis of Parmales, the sister group of diatoms, reveals the evolutionary specialization of diatoms from phago-mixotrophs to photoautotrophs.</title>
        <authorList>
            <person name="Ban H."/>
            <person name="Sato S."/>
            <person name="Yoshikawa S."/>
            <person name="Yamada K."/>
            <person name="Nakamura Y."/>
            <person name="Ichinomiya M."/>
            <person name="Sato N."/>
            <person name="Blanc-Mathieu R."/>
            <person name="Endo H."/>
            <person name="Kuwata A."/>
            <person name="Ogata H."/>
        </authorList>
    </citation>
    <scope>NUCLEOTIDE SEQUENCE [LARGE SCALE GENOMIC DNA]</scope>
    <source>
        <strain evidence="3">NIES 3699</strain>
    </source>
</reference>
<evidence type="ECO:0000313" key="3">
    <source>
        <dbReference type="Proteomes" id="UP001165160"/>
    </source>
</evidence>
<keyword evidence="3" id="KW-1185">Reference proteome</keyword>
<evidence type="ECO:0000256" key="1">
    <source>
        <dbReference type="SAM" id="Phobius"/>
    </source>
</evidence>